<dbReference type="SUPFAM" id="SSF88874">
    <property type="entry name" value="Receptor-binding domain of short tail fibre protein gp12"/>
    <property type="match status" value="1"/>
</dbReference>
<evidence type="ECO:0000259" key="1">
    <source>
        <dbReference type="Pfam" id="PF07484"/>
    </source>
</evidence>
<comment type="caution">
    <text evidence="2">The sequence shown here is derived from an EMBL/GenBank/DDBJ whole genome shotgun (WGS) entry which is preliminary data.</text>
</comment>
<gene>
    <name evidence="2" type="ORF">FDY95_04325</name>
</gene>
<dbReference type="Pfam" id="PF07484">
    <property type="entry name" value="Collar"/>
    <property type="match status" value="1"/>
</dbReference>
<dbReference type="InterPro" id="IPR037053">
    <property type="entry name" value="Phage_tail_collar_dom_sf"/>
</dbReference>
<keyword evidence="3" id="KW-1185">Reference proteome</keyword>
<evidence type="ECO:0000313" key="2">
    <source>
        <dbReference type="EMBL" id="TLM95618.1"/>
    </source>
</evidence>
<feature type="domain" description="Phage tail collar" evidence="1">
    <location>
        <begin position="28"/>
        <end position="84"/>
    </location>
</feature>
<organism evidence="2 3">
    <name type="scientific">Hymenobacter jeollabukensis</name>
    <dbReference type="NCBI Taxonomy" id="2025313"/>
    <lineage>
        <taxon>Bacteria</taxon>
        <taxon>Pseudomonadati</taxon>
        <taxon>Bacteroidota</taxon>
        <taxon>Cytophagia</taxon>
        <taxon>Cytophagales</taxon>
        <taxon>Hymenobacteraceae</taxon>
        <taxon>Hymenobacter</taxon>
    </lineage>
</organism>
<evidence type="ECO:0000313" key="3">
    <source>
        <dbReference type="Proteomes" id="UP000305517"/>
    </source>
</evidence>
<dbReference type="AlphaFoldDB" id="A0A5R8WV14"/>
<dbReference type="InterPro" id="IPR011083">
    <property type="entry name" value="Phage_tail_collar_dom"/>
</dbReference>
<dbReference type="Gene3D" id="3.90.1340.10">
    <property type="entry name" value="Phage tail collar domain"/>
    <property type="match status" value="1"/>
</dbReference>
<dbReference type="OrthoDB" id="9810174at2"/>
<dbReference type="Proteomes" id="UP000305517">
    <property type="component" value="Unassembled WGS sequence"/>
</dbReference>
<dbReference type="EMBL" id="VAJM01000002">
    <property type="protein sequence ID" value="TLM95618.1"/>
    <property type="molecule type" value="Genomic_DNA"/>
</dbReference>
<protein>
    <submittedName>
        <fullName evidence="2">Phage tail protein</fullName>
    </submittedName>
</protein>
<reference evidence="2 3" key="1">
    <citation type="submission" date="2019-05" db="EMBL/GenBank/DDBJ databases">
        <title>Hymenobacter edaphi sp. nov., isolated from abandoned arsenic-contaminated farmland soil.</title>
        <authorList>
            <person name="Nie L."/>
        </authorList>
    </citation>
    <scope>NUCLEOTIDE SEQUENCE [LARGE SCALE GENOMIC DNA]</scope>
    <source>
        <strain evidence="2 3">1-3-3-8</strain>
    </source>
</reference>
<sequence length="201" mass="20492">MAGGLLLGNRRPAQAEVLSTQGLDPFLGEIMMVSFNFAPQGWAFCNGQQLPINQNQALFALLGTTYGGNGQTTFALPDLRGRIPVSDGGNFALGQRGGAESHTLTLGQLVPHIHGIKSSTALGDLQVSGVGTGTHHYLADSGGGAPQYGGDVNAALATIGAGGATVNTTSSIGGNQAHSNMQPFLCINFVIALQGVFPSTT</sequence>
<name>A0A5R8WV14_9BACT</name>
<accession>A0A5R8WV14</accession>
<proteinExistence type="predicted"/>